<dbReference type="Pfam" id="PF13377">
    <property type="entry name" value="Peripla_BP_3"/>
    <property type="match status" value="1"/>
</dbReference>
<dbReference type="RefSeq" id="WP_041894437.1">
    <property type="nucleotide sequence ID" value="NZ_CP010086.2"/>
</dbReference>
<dbReference type="GO" id="GO:0000976">
    <property type="term" value="F:transcription cis-regulatory region binding"/>
    <property type="evidence" value="ECO:0007669"/>
    <property type="project" value="TreeGrafter"/>
</dbReference>
<keyword evidence="1" id="KW-0805">Transcription regulation</keyword>
<sequence>MNIKDIAKLAQVGVSTVSRVLNNHPDVKESTRQKILEVIKESNYIPNNSARILKQQNTKNIGVLVKGVFNPFFSQMINVIGNIINENGYTMILHQNDYKNDQEVETLIAFIKEKKLQGIICLGGNFADITDDCFKEINVPIVLTSVNTVSKQGKEYYSSVGIDNVKSSYDATSYLIEKGHKKIALILGEADDIGVSILRMQGYREALEKSKIKIDDELIIVGGYSSRGAYNETLELLKRRNDITAFFALSDIMAIGAAKAILDSGLKIPEDISIIGFDGMDESEYYNPSITTVKQPDKLMATMSINLLISQINERKENQHILLETNLIERDSCFNLLK</sequence>
<dbReference type="EMBL" id="CP010086">
    <property type="protein sequence ID" value="AJG97572.1"/>
    <property type="molecule type" value="Genomic_DNA"/>
</dbReference>
<proteinExistence type="predicted"/>
<dbReference type="AlphaFoldDB" id="A0A0B5QHY9"/>
<evidence type="ECO:0000313" key="5">
    <source>
        <dbReference type="EMBL" id="AJG97572.1"/>
    </source>
</evidence>
<protein>
    <submittedName>
        <fullName evidence="5">LacI family transcriptional regulator</fullName>
    </submittedName>
</protein>
<organism evidence="5 6">
    <name type="scientific">Clostridium beijerinckii</name>
    <name type="common">Clostridium MP</name>
    <dbReference type="NCBI Taxonomy" id="1520"/>
    <lineage>
        <taxon>Bacteria</taxon>
        <taxon>Bacillati</taxon>
        <taxon>Bacillota</taxon>
        <taxon>Clostridia</taxon>
        <taxon>Eubacteriales</taxon>
        <taxon>Clostridiaceae</taxon>
        <taxon>Clostridium</taxon>
    </lineage>
</organism>
<dbReference type="InterPro" id="IPR000843">
    <property type="entry name" value="HTH_LacI"/>
</dbReference>
<dbReference type="KEGG" id="cbei:LF65_00950"/>
<dbReference type="Gene3D" id="1.10.260.40">
    <property type="entry name" value="lambda repressor-like DNA-binding domains"/>
    <property type="match status" value="1"/>
</dbReference>
<dbReference type="PANTHER" id="PTHR30146:SF149">
    <property type="entry name" value="HTH-TYPE TRANSCRIPTIONAL REGULATOR EBGR"/>
    <property type="match status" value="1"/>
</dbReference>
<keyword evidence="2" id="KW-0238">DNA-binding</keyword>
<evidence type="ECO:0000256" key="3">
    <source>
        <dbReference type="ARBA" id="ARBA00023163"/>
    </source>
</evidence>
<evidence type="ECO:0000313" key="6">
    <source>
        <dbReference type="Proteomes" id="UP000031866"/>
    </source>
</evidence>
<dbReference type="STRING" id="1520.LF65_00950"/>
<dbReference type="GO" id="GO:0003700">
    <property type="term" value="F:DNA-binding transcription factor activity"/>
    <property type="evidence" value="ECO:0007669"/>
    <property type="project" value="TreeGrafter"/>
</dbReference>
<dbReference type="PROSITE" id="PS00356">
    <property type="entry name" value="HTH_LACI_1"/>
    <property type="match status" value="1"/>
</dbReference>
<evidence type="ECO:0000256" key="2">
    <source>
        <dbReference type="ARBA" id="ARBA00023125"/>
    </source>
</evidence>
<dbReference type="PROSITE" id="PS50932">
    <property type="entry name" value="HTH_LACI_2"/>
    <property type="match status" value="1"/>
</dbReference>
<dbReference type="SUPFAM" id="SSF47413">
    <property type="entry name" value="lambda repressor-like DNA-binding domains"/>
    <property type="match status" value="1"/>
</dbReference>
<feature type="domain" description="HTH lacI-type" evidence="4">
    <location>
        <begin position="1"/>
        <end position="55"/>
    </location>
</feature>
<dbReference type="OrthoDB" id="9775106at2"/>
<dbReference type="CDD" id="cd06267">
    <property type="entry name" value="PBP1_LacI_sugar_binding-like"/>
    <property type="match status" value="1"/>
</dbReference>
<dbReference type="PANTHER" id="PTHR30146">
    <property type="entry name" value="LACI-RELATED TRANSCRIPTIONAL REPRESSOR"/>
    <property type="match status" value="1"/>
</dbReference>
<keyword evidence="3" id="KW-0804">Transcription</keyword>
<dbReference type="SMART" id="SM00354">
    <property type="entry name" value="HTH_LACI"/>
    <property type="match status" value="1"/>
</dbReference>
<evidence type="ECO:0000256" key="1">
    <source>
        <dbReference type="ARBA" id="ARBA00023015"/>
    </source>
</evidence>
<name>A0A0B5QHY9_CLOBE</name>
<dbReference type="Proteomes" id="UP000031866">
    <property type="component" value="Chromosome"/>
</dbReference>
<reference evidence="6" key="1">
    <citation type="submission" date="2014-12" db="EMBL/GenBank/DDBJ databases">
        <title>Genome sequence of Clostridium beijerinckii strain 59B.</title>
        <authorList>
            <person name="Little G.T."/>
            <person name="Minton N.P."/>
        </authorList>
    </citation>
    <scope>NUCLEOTIDE SEQUENCE [LARGE SCALE GENOMIC DNA]</scope>
    <source>
        <strain evidence="6">59B</strain>
    </source>
</reference>
<evidence type="ECO:0000259" key="4">
    <source>
        <dbReference type="PROSITE" id="PS50932"/>
    </source>
</evidence>
<dbReference type="CDD" id="cd01392">
    <property type="entry name" value="HTH_LacI"/>
    <property type="match status" value="1"/>
</dbReference>
<gene>
    <name evidence="5" type="ORF">LF65_00950</name>
</gene>
<dbReference type="InterPro" id="IPR028082">
    <property type="entry name" value="Peripla_BP_I"/>
</dbReference>
<dbReference type="InterPro" id="IPR010982">
    <property type="entry name" value="Lambda_DNA-bd_dom_sf"/>
</dbReference>
<dbReference type="InterPro" id="IPR046335">
    <property type="entry name" value="LacI/GalR-like_sensor"/>
</dbReference>
<dbReference type="Pfam" id="PF00356">
    <property type="entry name" value="LacI"/>
    <property type="match status" value="1"/>
</dbReference>
<accession>A0A0B5QHY9</accession>
<dbReference type="Gene3D" id="3.40.50.2300">
    <property type="match status" value="2"/>
</dbReference>
<dbReference type="SUPFAM" id="SSF53822">
    <property type="entry name" value="Periplasmic binding protein-like I"/>
    <property type="match status" value="1"/>
</dbReference>